<proteinExistence type="predicted"/>
<evidence type="ECO:0000313" key="2">
    <source>
        <dbReference type="EMBL" id="ADB40406.1"/>
    </source>
</evidence>
<gene>
    <name evidence="2" type="ordered locus">Slin_4425</name>
</gene>
<dbReference type="Proteomes" id="UP000002028">
    <property type="component" value="Chromosome"/>
</dbReference>
<dbReference type="Gene3D" id="3.30.460.40">
    <property type="match status" value="1"/>
</dbReference>
<protein>
    <recommendedName>
        <fullName evidence="1">DUF6036 domain-containing protein</fullName>
    </recommendedName>
</protein>
<evidence type="ECO:0000259" key="1">
    <source>
        <dbReference type="Pfam" id="PF19502"/>
    </source>
</evidence>
<dbReference type="InterPro" id="IPR043519">
    <property type="entry name" value="NT_sf"/>
</dbReference>
<reference evidence="2 3" key="1">
    <citation type="journal article" date="2010" name="Stand. Genomic Sci.">
        <title>Complete genome sequence of Spirosoma linguale type strain (1).</title>
        <authorList>
            <person name="Lail K."/>
            <person name="Sikorski J."/>
            <person name="Saunders E."/>
            <person name="Lapidus A."/>
            <person name="Glavina Del Rio T."/>
            <person name="Copeland A."/>
            <person name="Tice H."/>
            <person name="Cheng J.-F."/>
            <person name="Lucas S."/>
            <person name="Nolan M."/>
            <person name="Bruce D."/>
            <person name="Goodwin L."/>
            <person name="Pitluck S."/>
            <person name="Ivanova N."/>
            <person name="Mavromatis K."/>
            <person name="Ovchinnikova G."/>
            <person name="Pati A."/>
            <person name="Chen A."/>
            <person name="Palaniappan K."/>
            <person name="Land M."/>
            <person name="Hauser L."/>
            <person name="Chang Y.-J."/>
            <person name="Jeffries C.D."/>
            <person name="Chain P."/>
            <person name="Brettin T."/>
            <person name="Detter J.C."/>
            <person name="Schuetze A."/>
            <person name="Rohde M."/>
            <person name="Tindall B.J."/>
            <person name="Goeker M."/>
            <person name="Bristow J."/>
            <person name="Eisen J.A."/>
            <person name="Markowitz V."/>
            <person name="Hugenholtz P."/>
            <person name="Kyrpides N.C."/>
            <person name="Klenk H.-P."/>
            <person name="Chen F."/>
        </authorList>
    </citation>
    <scope>NUCLEOTIDE SEQUENCE [LARGE SCALE GENOMIC DNA]</scope>
    <source>
        <strain evidence="3">ATCC 33905 / DSM 74 / LMG 10896 / Claus 1</strain>
    </source>
</reference>
<dbReference type="AlphaFoldDB" id="D2QMJ3"/>
<name>D2QMJ3_SPILD</name>
<keyword evidence="3" id="KW-1185">Reference proteome</keyword>
<feature type="domain" description="DUF6036" evidence="1">
    <location>
        <begin position="5"/>
        <end position="149"/>
    </location>
</feature>
<dbReference type="SUPFAM" id="SSF81301">
    <property type="entry name" value="Nucleotidyltransferase"/>
    <property type="match status" value="1"/>
</dbReference>
<dbReference type="HOGENOM" id="CLU_120522_0_0_10"/>
<organism evidence="2 3">
    <name type="scientific">Spirosoma linguale (strain ATCC 33905 / DSM 74 / LMG 10896 / Claus 1)</name>
    <dbReference type="NCBI Taxonomy" id="504472"/>
    <lineage>
        <taxon>Bacteria</taxon>
        <taxon>Pseudomonadati</taxon>
        <taxon>Bacteroidota</taxon>
        <taxon>Cytophagia</taxon>
        <taxon>Cytophagales</taxon>
        <taxon>Cytophagaceae</taxon>
        <taxon>Spirosoma</taxon>
    </lineage>
</organism>
<dbReference type="KEGG" id="sli:Slin_4425"/>
<dbReference type="STRING" id="504472.Slin_4425"/>
<sequence length="160" mass="18015">MNIADDEVLSLLKSLNRYKVQFLLVGGMAGVVHGHIRTTQDMDLWLKSDAETKASLILALKENNVVGADYLKDVPLLFGLTTVAVGKYGFTLDMGYQLKAFRDVDFEACYERAIDIVFDEVPFKVIQLNDLITEKLATGRPKYLNDVDELIKIKKDRNAD</sequence>
<dbReference type="Pfam" id="PF19502">
    <property type="entry name" value="DUF6036"/>
    <property type="match status" value="1"/>
</dbReference>
<dbReference type="eggNOG" id="COG4914">
    <property type="taxonomic scope" value="Bacteria"/>
</dbReference>
<dbReference type="InterPro" id="IPR045792">
    <property type="entry name" value="DUF6036"/>
</dbReference>
<dbReference type="EMBL" id="CP001769">
    <property type="protein sequence ID" value="ADB40406.1"/>
    <property type="molecule type" value="Genomic_DNA"/>
</dbReference>
<evidence type="ECO:0000313" key="3">
    <source>
        <dbReference type="Proteomes" id="UP000002028"/>
    </source>
</evidence>
<accession>D2QMJ3</accession>